<keyword evidence="4" id="KW-0645">Protease</keyword>
<dbReference type="EMBL" id="JBHTIR010000194">
    <property type="protein sequence ID" value="MFD0850932.1"/>
    <property type="molecule type" value="Genomic_DNA"/>
</dbReference>
<reference evidence="5" key="1">
    <citation type="journal article" date="2019" name="Int. J. Syst. Evol. Microbiol.">
        <title>The Global Catalogue of Microorganisms (GCM) 10K type strain sequencing project: providing services to taxonomists for standard genome sequencing and annotation.</title>
        <authorList>
            <consortium name="The Broad Institute Genomics Platform"/>
            <consortium name="The Broad Institute Genome Sequencing Center for Infectious Disease"/>
            <person name="Wu L."/>
            <person name="Ma J."/>
        </authorList>
    </citation>
    <scope>NUCLEOTIDE SEQUENCE [LARGE SCALE GENOMIC DNA]</scope>
    <source>
        <strain evidence="5">JCM 31696</strain>
    </source>
</reference>
<keyword evidence="5" id="KW-1185">Reference proteome</keyword>
<organism evidence="4 5">
    <name type="scientific">Actinomadura adrarensis</name>
    <dbReference type="NCBI Taxonomy" id="1819600"/>
    <lineage>
        <taxon>Bacteria</taxon>
        <taxon>Bacillati</taxon>
        <taxon>Actinomycetota</taxon>
        <taxon>Actinomycetes</taxon>
        <taxon>Streptosporangiales</taxon>
        <taxon>Thermomonosporaceae</taxon>
        <taxon>Actinomadura</taxon>
    </lineage>
</organism>
<dbReference type="GO" id="GO:0004180">
    <property type="term" value="F:carboxypeptidase activity"/>
    <property type="evidence" value="ECO:0007669"/>
    <property type="project" value="UniProtKB-KW"/>
</dbReference>
<dbReference type="Gene3D" id="1.10.101.10">
    <property type="entry name" value="PGBD-like superfamily/PGBD"/>
    <property type="match status" value="1"/>
</dbReference>
<dbReference type="InterPro" id="IPR036365">
    <property type="entry name" value="PGBD-like_sf"/>
</dbReference>
<evidence type="ECO:0000259" key="2">
    <source>
        <dbReference type="Pfam" id="PF01471"/>
    </source>
</evidence>
<dbReference type="Gene3D" id="3.30.1380.10">
    <property type="match status" value="1"/>
</dbReference>
<keyword evidence="4" id="KW-0121">Carboxypeptidase</keyword>
<dbReference type="Pfam" id="PF01471">
    <property type="entry name" value="PG_binding_1"/>
    <property type="match status" value="1"/>
</dbReference>
<dbReference type="SUPFAM" id="SSF55166">
    <property type="entry name" value="Hedgehog/DD-peptidase"/>
    <property type="match status" value="1"/>
</dbReference>
<keyword evidence="1" id="KW-1133">Transmembrane helix</keyword>
<keyword evidence="1" id="KW-0812">Transmembrane</keyword>
<dbReference type="InterPro" id="IPR009045">
    <property type="entry name" value="Zn_M74/Hedgehog-like"/>
</dbReference>
<dbReference type="InterPro" id="IPR036366">
    <property type="entry name" value="PGBDSf"/>
</dbReference>
<keyword evidence="1" id="KW-0472">Membrane</keyword>
<proteinExistence type="predicted"/>
<feature type="transmembrane region" description="Helical" evidence="1">
    <location>
        <begin position="25"/>
        <end position="46"/>
    </location>
</feature>
<accession>A0ABW3CAG6</accession>
<dbReference type="Pfam" id="PF08291">
    <property type="entry name" value="Peptidase_M15_3"/>
    <property type="match status" value="1"/>
</dbReference>
<dbReference type="SUPFAM" id="SSF47090">
    <property type="entry name" value="PGBD-like"/>
    <property type="match status" value="1"/>
</dbReference>
<gene>
    <name evidence="4" type="ORF">ACFQ07_01720</name>
</gene>
<dbReference type="InterPro" id="IPR002477">
    <property type="entry name" value="Peptidoglycan-bd-like"/>
</dbReference>
<protein>
    <submittedName>
        <fullName evidence="4">D-Ala-D-Ala carboxypeptidase family metallohydrolase</fullName>
    </submittedName>
</protein>
<dbReference type="InterPro" id="IPR013230">
    <property type="entry name" value="Peptidase_M15A_C"/>
</dbReference>
<dbReference type="Proteomes" id="UP001597083">
    <property type="component" value="Unassembled WGS sequence"/>
</dbReference>
<evidence type="ECO:0000313" key="4">
    <source>
        <dbReference type="EMBL" id="MFD0850932.1"/>
    </source>
</evidence>
<evidence type="ECO:0000259" key="3">
    <source>
        <dbReference type="Pfam" id="PF08291"/>
    </source>
</evidence>
<feature type="domain" description="Peptidoglycan binding-like" evidence="2">
    <location>
        <begin position="70"/>
        <end position="128"/>
    </location>
</feature>
<sequence length="265" mass="28681">MGRSSESRIPPLDYVDGQVPVTSKLVRVLVALSVIMAATFGTMFAMTAMAAPAKADGCYTWSGRLQNGSTGTAVRQLQIRIAGYPGYNSNIVIDGVFGNATEAALRRFQSAYGLTVDGIAGQQTFNKLYDLQDNDCTPIHFTYAELNNCNSTWSGGLVSATQARTNALRLMWQLEALRHALGDRRLVVSSGFRSLACNPDSSDGYSRHLYGAAADFTGTPTLCQIVRQARYHGFEEILGPGYPGHSDHAHVANDPTRTWSASQCM</sequence>
<comment type="caution">
    <text evidence="4">The sequence shown here is derived from an EMBL/GenBank/DDBJ whole genome shotgun (WGS) entry which is preliminary data.</text>
</comment>
<evidence type="ECO:0000313" key="5">
    <source>
        <dbReference type="Proteomes" id="UP001597083"/>
    </source>
</evidence>
<name>A0ABW3CAG6_9ACTN</name>
<feature type="domain" description="Peptidase M15A C-terminal" evidence="3">
    <location>
        <begin position="140"/>
        <end position="252"/>
    </location>
</feature>
<keyword evidence="4" id="KW-0378">Hydrolase</keyword>
<evidence type="ECO:0000256" key="1">
    <source>
        <dbReference type="SAM" id="Phobius"/>
    </source>
</evidence>